<dbReference type="AlphaFoldDB" id="A0A3M2J5C8"/>
<reference evidence="2 3" key="1">
    <citation type="submission" date="2018-10" db="EMBL/GenBank/DDBJ databases">
        <title>Isolation, diversity and antifungal activity of actinobacteria from wheat.</title>
        <authorList>
            <person name="Han C."/>
        </authorList>
    </citation>
    <scope>NUCLEOTIDE SEQUENCE [LARGE SCALE GENOMIC DNA]</scope>
    <source>
        <strain evidence="2 3">NEAU-YY56</strain>
    </source>
</reference>
<dbReference type="RefSeq" id="WP_122150435.1">
    <property type="nucleotide sequence ID" value="NZ_RFFI01000096.1"/>
</dbReference>
<gene>
    <name evidence="2" type="ORF">EBM89_15340</name>
</gene>
<name>A0A3M2J5C8_9CELL</name>
<keyword evidence="3" id="KW-1185">Reference proteome</keyword>
<evidence type="ECO:0000256" key="1">
    <source>
        <dbReference type="SAM" id="Phobius"/>
    </source>
</evidence>
<keyword evidence="1" id="KW-1133">Transmembrane helix</keyword>
<dbReference type="EMBL" id="RFFI01000096">
    <property type="protein sequence ID" value="RMI06733.1"/>
    <property type="molecule type" value="Genomic_DNA"/>
</dbReference>
<organism evidence="2 3">
    <name type="scientific">Cellulomonas triticagri</name>
    <dbReference type="NCBI Taxonomy" id="2483352"/>
    <lineage>
        <taxon>Bacteria</taxon>
        <taxon>Bacillati</taxon>
        <taxon>Actinomycetota</taxon>
        <taxon>Actinomycetes</taxon>
        <taxon>Micrococcales</taxon>
        <taxon>Cellulomonadaceae</taxon>
        <taxon>Cellulomonas</taxon>
    </lineage>
</organism>
<dbReference type="PROSITE" id="PS51257">
    <property type="entry name" value="PROKAR_LIPOPROTEIN"/>
    <property type="match status" value="1"/>
</dbReference>
<feature type="transmembrane region" description="Helical" evidence="1">
    <location>
        <begin position="7"/>
        <end position="28"/>
    </location>
</feature>
<comment type="caution">
    <text evidence="2">The sequence shown here is derived from an EMBL/GenBank/DDBJ whole genome shotgun (WGS) entry which is preliminary data.</text>
</comment>
<feature type="transmembrane region" description="Helical" evidence="1">
    <location>
        <begin position="34"/>
        <end position="55"/>
    </location>
</feature>
<keyword evidence="1" id="KW-0812">Transmembrane</keyword>
<evidence type="ECO:0000313" key="2">
    <source>
        <dbReference type="EMBL" id="RMI06733.1"/>
    </source>
</evidence>
<keyword evidence="1" id="KW-0472">Membrane</keyword>
<proteinExistence type="predicted"/>
<protein>
    <submittedName>
        <fullName evidence="2">Uncharacterized protein</fullName>
    </submittedName>
</protein>
<evidence type="ECO:0000313" key="3">
    <source>
        <dbReference type="Proteomes" id="UP000269289"/>
    </source>
</evidence>
<accession>A0A3M2J5C8</accession>
<sequence>MSEPPKGTRVFFFVVIPLAFLACLWLLLTTDDPSPRLVIGTVAGGVAVIGTLVVLMRRKE</sequence>
<dbReference type="Proteomes" id="UP000269289">
    <property type="component" value="Unassembled WGS sequence"/>
</dbReference>